<dbReference type="GO" id="GO:0016973">
    <property type="term" value="P:poly(A)+ mRNA export from nucleus"/>
    <property type="evidence" value="ECO:0007669"/>
    <property type="project" value="InterPro"/>
</dbReference>
<feature type="region of interest" description="Disordered" evidence="11">
    <location>
        <begin position="376"/>
        <end position="419"/>
    </location>
</feature>
<keyword evidence="5" id="KW-0653">Protein transport</keyword>
<feature type="compositionally biased region" description="Low complexity" evidence="11">
    <location>
        <begin position="210"/>
        <end position="220"/>
    </location>
</feature>
<dbReference type="Proteomes" id="UP001157974">
    <property type="component" value="Unassembled WGS sequence"/>
</dbReference>
<evidence type="ECO:0000256" key="9">
    <source>
        <dbReference type="ARBA" id="ARBA00026227"/>
    </source>
</evidence>
<dbReference type="PANTHER" id="PTHR12960">
    <property type="entry name" value="GLE-1-RELATED"/>
    <property type="match status" value="1"/>
</dbReference>
<evidence type="ECO:0000256" key="8">
    <source>
        <dbReference type="ARBA" id="ARBA00023242"/>
    </source>
</evidence>
<accession>A0AAV8UX66</accession>
<dbReference type="GO" id="GO:0005543">
    <property type="term" value="F:phospholipid binding"/>
    <property type="evidence" value="ECO:0007669"/>
    <property type="project" value="TreeGrafter"/>
</dbReference>
<dbReference type="InterPro" id="IPR012476">
    <property type="entry name" value="GLE1"/>
</dbReference>
<dbReference type="Pfam" id="PF07817">
    <property type="entry name" value="GLE1"/>
    <property type="match status" value="1"/>
</dbReference>
<evidence type="ECO:0000256" key="4">
    <source>
        <dbReference type="ARBA" id="ARBA00022816"/>
    </source>
</evidence>
<comment type="similarity">
    <text evidence="2">Belongs to the GLE1 family.</text>
</comment>
<dbReference type="GO" id="GO:0000822">
    <property type="term" value="F:inositol hexakisphosphate binding"/>
    <property type="evidence" value="ECO:0007669"/>
    <property type="project" value="TreeGrafter"/>
</dbReference>
<feature type="compositionally biased region" description="Acidic residues" evidence="11">
    <location>
        <begin position="241"/>
        <end position="250"/>
    </location>
</feature>
<gene>
    <name evidence="12" type="ORF">NDN08_003438</name>
</gene>
<evidence type="ECO:0000256" key="3">
    <source>
        <dbReference type="ARBA" id="ARBA00022448"/>
    </source>
</evidence>
<keyword evidence="8" id="KW-0539">Nucleus</keyword>
<dbReference type="GO" id="GO:0031369">
    <property type="term" value="F:translation initiation factor binding"/>
    <property type="evidence" value="ECO:0007669"/>
    <property type="project" value="TreeGrafter"/>
</dbReference>
<feature type="region of interest" description="Disordered" evidence="11">
    <location>
        <begin position="138"/>
        <end position="162"/>
    </location>
</feature>
<dbReference type="InterPro" id="IPR038506">
    <property type="entry name" value="GLE1-like_sf"/>
</dbReference>
<dbReference type="Gene3D" id="1.25.40.510">
    <property type="entry name" value="GLE1-like"/>
    <property type="match status" value="1"/>
</dbReference>
<dbReference type="GO" id="GO:0015031">
    <property type="term" value="P:protein transport"/>
    <property type="evidence" value="ECO:0007669"/>
    <property type="project" value="UniProtKB-KW"/>
</dbReference>
<dbReference type="PANTHER" id="PTHR12960:SF0">
    <property type="entry name" value="MRNA EXPORT FACTOR GLE1"/>
    <property type="match status" value="1"/>
</dbReference>
<evidence type="ECO:0000313" key="13">
    <source>
        <dbReference type="Proteomes" id="UP001157974"/>
    </source>
</evidence>
<evidence type="ECO:0000256" key="7">
    <source>
        <dbReference type="ARBA" id="ARBA00023132"/>
    </source>
</evidence>
<dbReference type="AlphaFoldDB" id="A0AAV8UX66"/>
<dbReference type="EMBL" id="JAMWBK010000003">
    <property type="protein sequence ID" value="KAJ8906955.1"/>
    <property type="molecule type" value="Genomic_DNA"/>
</dbReference>
<reference evidence="12 13" key="1">
    <citation type="journal article" date="2023" name="Nat. Commun.">
        <title>Origin of minicircular mitochondrial genomes in red algae.</title>
        <authorList>
            <person name="Lee Y."/>
            <person name="Cho C.H."/>
            <person name="Lee Y.M."/>
            <person name="Park S.I."/>
            <person name="Yang J.H."/>
            <person name="West J.A."/>
            <person name="Bhattacharya D."/>
            <person name="Yoon H.S."/>
        </authorList>
    </citation>
    <scope>NUCLEOTIDE SEQUENCE [LARGE SCALE GENOMIC DNA]</scope>
    <source>
        <strain evidence="12 13">CCMP1338</strain>
        <tissue evidence="12">Whole cell</tissue>
    </source>
</reference>
<feature type="region of interest" description="Disordered" evidence="11">
    <location>
        <begin position="175"/>
        <end position="250"/>
    </location>
</feature>
<evidence type="ECO:0000256" key="11">
    <source>
        <dbReference type="SAM" id="MobiDB-lite"/>
    </source>
</evidence>
<organism evidence="12 13">
    <name type="scientific">Rhodosorus marinus</name>
    <dbReference type="NCBI Taxonomy" id="101924"/>
    <lineage>
        <taxon>Eukaryota</taxon>
        <taxon>Rhodophyta</taxon>
        <taxon>Stylonematophyceae</taxon>
        <taxon>Stylonematales</taxon>
        <taxon>Stylonemataceae</taxon>
        <taxon>Rhodosorus</taxon>
    </lineage>
</organism>
<evidence type="ECO:0000256" key="5">
    <source>
        <dbReference type="ARBA" id="ARBA00022927"/>
    </source>
</evidence>
<protein>
    <recommendedName>
        <fullName evidence="9">mRNA export factor GLE1</fullName>
    </recommendedName>
    <alternativeName>
        <fullName evidence="10">Nucleoporin GLE1</fullName>
    </alternativeName>
</protein>
<dbReference type="GO" id="GO:0005737">
    <property type="term" value="C:cytoplasm"/>
    <property type="evidence" value="ECO:0007669"/>
    <property type="project" value="TreeGrafter"/>
</dbReference>
<name>A0AAV8UX66_9RHOD</name>
<keyword evidence="13" id="KW-1185">Reference proteome</keyword>
<comment type="caution">
    <text evidence="12">The sequence shown here is derived from an EMBL/GenBank/DDBJ whole genome shotgun (WGS) entry which is preliminary data.</text>
</comment>
<comment type="subcellular location">
    <subcellularLocation>
        <location evidence="1">Nucleus</location>
        <location evidence="1">Nuclear pore complex</location>
    </subcellularLocation>
</comment>
<feature type="compositionally biased region" description="Low complexity" evidence="11">
    <location>
        <begin position="191"/>
        <end position="201"/>
    </location>
</feature>
<sequence>MEDLIRKADSGGSKVDRVVLSDREFETPLKRRTRLSGLLDELKDRRERLGGSRGAWGPVQAESGTLPFWKGDSDYAGSKLESRRRLAEYSGRIREKVLSNASIDYEGADRQGANYISSYNPHEASSRVDLSSIDHVNSSISGSPREPSFLGSPADACPPSGVVKTPDIVVQTTPLRRVSFSPAQKPPTDRSPVSLLSPSESSKYKDGKTSLSVSGSSLRSRVQEPIERKRRRGIRVPDLDASSDEEEQEDVIAHSEAEERINTFVDLGGSAKGKEIYNWNKSTWLEQEYSHVERIEEFVRLLRRNRTTVENDLRAELSELETQAFARKEESLRNSGRKLSSQRSAALYEDWKSKRRQQDADRVGRFKKLYSERIQEHQDRQRDLQEEKEKQQRLAAEKAQKEAEDKKERERIQAARDAAQKKKQLHAARVKAKEEEYLGVISSLEDIQSKAEVFKNDSSMSKVRLQLKKGVNLNINQIAASQKQVQRISTALKSTLDEASRISPEAVAFTENLIAERLVAEGQGQVMLHVHSAFPIAAVAVFLTGQYAQLANVILGHFYKVCPYTIPRQVHRLKGQTEEAYRTAIGYLEGETTDQYYERMVGYLSLYSAIMQTDLRAFGTQNPIGMEKAWTWLAKTVNGKTRRITATLIITFLEICGYEMHRTYRLQFSKLVKLIFNQLIPTLPRDSPPGPTTRIVVFAEEYARGQLDPPKGKQLPQRDLEYT</sequence>
<evidence type="ECO:0000313" key="12">
    <source>
        <dbReference type="EMBL" id="KAJ8906955.1"/>
    </source>
</evidence>
<evidence type="ECO:0000256" key="2">
    <source>
        <dbReference type="ARBA" id="ARBA00011056"/>
    </source>
</evidence>
<keyword evidence="7" id="KW-0906">Nuclear pore complex</keyword>
<proteinExistence type="inferred from homology"/>
<dbReference type="GO" id="GO:0044614">
    <property type="term" value="C:nuclear pore cytoplasmic filaments"/>
    <property type="evidence" value="ECO:0007669"/>
    <property type="project" value="TreeGrafter"/>
</dbReference>
<evidence type="ECO:0000256" key="6">
    <source>
        <dbReference type="ARBA" id="ARBA00023010"/>
    </source>
</evidence>
<evidence type="ECO:0000256" key="10">
    <source>
        <dbReference type="ARBA" id="ARBA00029983"/>
    </source>
</evidence>
<keyword evidence="4" id="KW-0509">mRNA transport</keyword>
<keyword evidence="3" id="KW-0813">Transport</keyword>
<evidence type="ECO:0000256" key="1">
    <source>
        <dbReference type="ARBA" id="ARBA00004567"/>
    </source>
</evidence>
<keyword evidence="6" id="KW-0811">Translocation</keyword>